<dbReference type="InterPro" id="IPR033116">
    <property type="entry name" value="TRYPSIN_SER"/>
</dbReference>
<dbReference type="Gene3D" id="2.40.10.10">
    <property type="entry name" value="Trypsin-like serine proteases"/>
    <property type="match status" value="1"/>
</dbReference>
<dbReference type="Proteomes" id="UP001162156">
    <property type="component" value="Unassembled WGS sequence"/>
</dbReference>
<dbReference type="SUPFAM" id="SSF50494">
    <property type="entry name" value="Trypsin-like serine proteases"/>
    <property type="match status" value="1"/>
</dbReference>
<sequence length="65" mass="7138">MFGGRDTCTGDSGGPLTKSMRVNNVRRAYVIGIVSYGLRECGTAPAVYVNVTHYVDWILENIKQS</sequence>
<gene>
    <name evidence="2" type="ORF">NQ314_019014</name>
</gene>
<keyword evidence="3" id="KW-1185">Reference proteome</keyword>
<accession>A0AAV8WQ60</accession>
<organism evidence="2 3">
    <name type="scientific">Rhamnusium bicolor</name>
    <dbReference type="NCBI Taxonomy" id="1586634"/>
    <lineage>
        <taxon>Eukaryota</taxon>
        <taxon>Metazoa</taxon>
        <taxon>Ecdysozoa</taxon>
        <taxon>Arthropoda</taxon>
        <taxon>Hexapoda</taxon>
        <taxon>Insecta</taxon>
        <taxon>Pterygota</taxon>
        <taxon>Neoptera</taxon>
        <taxon>Endopterygota</taxon>
        <taxon>Coleoptera</taxon>
        <taxon>Polyphaga</taxon>
        <taxon>Cucujiformia</taxon>
        <taxon>Chrysomeloidea</taxon>
        <taxon>Cerambycidae</taxon>
        <taxon>Lepturinae</taxon>
        <taxon>Rhagiini</taxon>
        <taxon>Rhamnusium</taxon>
    </lineage>
</organism>
<reference evidence="2" key="1">
    <citation type="journal article" date="2023" name="Insect Mol. Biol.">
        <title>Genome sequencing provides insights into the evolution of gene families encoding plant cell wall-degrading enzymes in longhorned beetles.</title>
        <authorList>
            <person name="Shin N.R."/>
            <person name="Okamura Y."/>
            <person name="Kirsch R."/>
            <person name="Pauchet Y."/>
        </authorList>
    </citation>
    <scope>NUCLEOTIDE SEQUENCE</scope>
    <source>
        <strain evidence="2">RBIC_L_NR</strain>
    </source>
</reference>
<evidence type="ECO:0000259" key="1">
    <source>
        <dbReference type="PROSITE" id="PS50240"/>
    </source>
</evidence>
<evidence type="ECO:0000313" key="2">
    <source>
        <dbReference type="EMBL" id="KAJ8928425.1"/>
    </source>
</evidence>
<evidence type="ECO:0000313" key="3">
    <source>
        <dbReference type="Proteomes" id="UP001162156"/>
    </source>
</evidence>
<dbReference type="Pfam" id="PF00089">
    <property type="entry name" value="Trypsin"/>
    <property type="match status" value="1"/>
</dbReference>
<dbReference type="GO" id="GO:0006508">
    <property type="term" value="P:proteolysis"/>
    <property type="evidence" value="ECO:0007669"/>
    <property type="project" value="InterPro"/>
</dbReference>
<dbReference type="InterPro" id="IPR001254">
    <property type="entry name" value="Trypsin_dom"/>
</dbReference>
<dbReference type="PANTHER" id="PTHR24258">
    <property type="entry name" value="SERINE PROTEASE-RELATED"/>
    <property type="match status" value="1"/>
</dbReference>
<dbReference type="InterPro" id="IPR009003">
    <property type="entry name" value="Peptidase_S1_PA"/>
</dbReference>
<dbReference type="GO" id="GO:0004252">
    <property type="term" value="F:serine-type endopeptidase activity"/>
    <property type="evidence" value="ECO:0007669"/>
    <property type="project" value="InterPro"/>
</dbReference>
<protein>
    <recommendedName>
        <fullName evidence="1">Peptidase S1 domain-containing protein</fullName>
    </recommendedName>
</protein>
<dbReference type="PROSITE" id="PS50240">
    <property type="entry name" value="TRYPSIN_DOM"/>
    <property type="match status" value="1"/>
</dbReference>
<name>A0AAV8WQ60_9CUCU</name>
<feature type="domain" description="Peptidase S1" evidence="1">
    <location>
        <begin position="1"/>
        <end position="63"/>
    </location>
</feature>
<dbReference type="InterPro" id="IPR043504">
    <property type="entry name" value="Peptidase_S1_PA_chymotrypsin"/>
</dbReference>
<dbReference type="PANTHER" id="PTHR24258:SF136">
    <property type="entry name" value="GH06673P-RELATED"/>
    <property type="match status" value="1"/>
</dbReference>
<comment type="caution">
    <text evidence="2">The sequence shown here is derived from an EMBL/GenBank/DDBJ whole genome shotgun (WGS) entry which is preliminary data.</text>
</comment>
<proteinExistence type="predicted"/>
<dbReference type="PROSITE" id="PS00135">
    <property type="entry name" value="TRYPSIN_SER"/>
    <property type="match status" value="1"/>
</dbReference>
<dbReference type="EMBL" id="JANEYF010005380">
    <property type="protein sequence ID" value="KAJ8928425.1"/>
    <property type="molecule type" value="Genomic_DNA"/>
</dbReference>
<dbReference type="AlphaFoldDB" id="A0AAV8WQ60"/>